<dbReference type="AlphaFoldDB" id="W2Z0M8"/>
<comment type="caution">
    <text evidence="2">The sequence shown here is derived from an EMBL/GenBank/DDBJ whole genome shotgun (WGS) entry which is preliminary data.</text>
</comment>
<dbReference type="EMBL" id="ANIY01002647">
    <property type="protein sequence ID" value="ETP39749.1"/>
    <property type="molecule type" value="Genomic_DNA"/>
</dbReference>
<gene>
    <name evidence="2" type="ORF">F442_12839</name>
</gene>
<evidence type="ECO:0000313" key="2">
    <source>
        <dbReference type="EMBL" id="ETP39749.1"/>
    </source>
</evidence>
<reference evidence="2 3" key="1">
    <citation type="submission" date="2013-11" db="EMBL/GenBank/DDBJ databases">
        <title>The Genome Sequence of Phytophthora parasitica P10297.</title>
        <authorList>
            <consortium name="The Broad Institute Genomics Platform"/>
            <person name="Russ C."/>
            <person name="Tyler B."/>
            <person name="Panabieres F."/>
            <person name="Shan W."/>
            <person name="Tripathy S."/>
            <person name="Grunwald N."/>
            <person name="Machado M."/>
            <person name="Johnson C.S."/>
            <person name="Walker B."/>
            <person name="Young S.K."/>
            <person name="Zeng Q."/>
            <person name="Gargeya S."/>
            <person name="Fitzgerald M."/>
            <person name="Haas B."/>
            <person name="Abouelleil A."/>
            <person name="Allen A.W."/>
            <person name="Alvarado L."/>
            <person name="Arachchi H.M."/>
            <person name="Berlin A.M."/>
            <person name="Chapman S.B."/>
            <person name="Gainer-Dewar J."/>
            <person name="Goldberg J."/>
            <person name="Griggs A."/>
            <person name="Gujja S."/>
            <person name="Hansen M."/>
            <person name="Howarth C."/>
            <person name="Imamovic A."/>
            <person name="Ireland A."/>
            <person name="Larimer J."/>
            <person name="McCowan C."/>
            <person name="Murphy C."/>
            <person name="Pearson M."/>
            <person name="Poon T.W."/>
            <person name="Priest M."/>
            <person name="Roberts A."/>
            <person name="Saif S."/>
            <person name="Shea T."/>
            <person name="Sisk P."/>
            <person name="Sykes S."/>
            <person name="Wortman J."/>
            <person name="Nusbaum C."/>
            <person name="Birren B."/>
        </authorList>
    </citation>
    <scope>NUCLEOTIDE SEQUENCE [LARGE SCALE GENOMIC DNA]</scope>
    <source>
        <strain evidence="2 3">P10297</strain>
    </source>
</reference>
<evidence type="ECO:0000313" key="3">
    <source>
        <dbReference type="Proteomes" id="UP000018948"/>
    </source>
</evidence>
<organism evidence="2 3">
    <name type="scientific">Phytophthora nicotianae P10297</name>
    <dbReference type="NCBI Taxonomy" id="1317064"/>
    <lineage>
        <taxon>Eukaryota</taxon>
        <taxon>Sar</taxon>
        <taxon>Stramenopiles</taxon>
        <taxon>Oomycota</taxon>
        <taxon>Peronosporomycetes</taxon>
        <taxon>Peronosporales</taxon>
        <taxon>Peronosporaceae</taxon>
        <taxon>Phytophthora</taxon>
    </lineage>
</organism>
<evidence type="ECO:0008006" key="4">
    <source>
        <dbReference type="Google" id="ProtNLM"/>
    </source>
</evidence>
<proteinExistence type="predicted"/>
<dbReference type="OrthoDB" id="128627at2759"/>
<protein>
    <recommendedName>
        <fullName evidence="4">BZIP domain-containing protein</fullName>
    </recommendedName>
</protein>
<evidence type="ECO:0000256" key="1">
    <source>
        <dbReference type="SAM" id="MobiDB-lite"/>
    </source>
</evidence>
<accession>W2Z0M8</accession>
<feature type="region of interest" description="Disordered" evidence="1">
    <location>
        <begin position="30"/>
        <end position="82"/>
    </location>
</feature>
<sequence length="324" mass="37010">MNGCTLYPPNSQLFTDDVIGSVVQRAWMSNERIEDEEGDSFDRREDSQLPSKSQYSRLKQRVEDTTSIPVKPAPSMENKKTRGQFESFSLGNTEDSVVIKPAATGEERQRELRRMRQVRYRKKKYDLARRLEEGTNKLREEVNELELRRRAISVASVADSVAPSDAQLNFLLSNMSEDVVFNSRCGAEAIMQVWRCQSLWLKDFELELRGLNKHSGNTLKATMTTSFIVSNRTLEKVFPHLSDKNGDRSGIWKSRIANALLGRRIIAHGSTYFEWDPVLGRVSSMTTQADLLTPVLRLLGYVEDVAVVFEKAIVSPDFHWKQVM</sequence>
<dbReference type="Proteomes" id="UP000018948">
    <property type="component" value="Unassembled WGS sequence"/>
</dbReference>
<name>W2Z0M8_PHYNI</name>
<feature type="compositionally biased region" description="Polar residues" evidence="1">
    <location>
        <begin position="48"/>
        <end position="57"/>
    </location>
</feature>